<dbReference type="Pfam" id="PF07691">
    <property type="entry name" value="PA14"/>
    <property type="match status" value="1"/>
</dbReference>
<proteinExistence type="predicted"/>
<protein>
    <recommendedName>
        <fullName evidence="1">PA14 domain-containing protein</fullName>
    </recommendedName>
</protein>
<dbReference type="Gene3D" id="2.60.120.200">
    <property type="match status" value="1"/>
</dbReference>
<accession>A0A382BJ58</accession>
<dbReference type="InterPro" id="IPR026444">
    <property type="entry name" value="Secre_tail"/>
</dbReference>
<dbReference type="Pfam" id="PF13860">
    <property type="entry name" value="FlgD_ig"/>
    <property type="match status" value="1"/>
</dbReference>
<dbReference type="InterPro" id="IPR011658">
    <property type="entry name" value="PA14_dom"/>
</dbReference>
<dbReference type="SUPFAM" id="SSF49899">
    <property type="entry name" value="Concanavalin A-like lectins/glucanases"/>
    <property type="match status" value="1"/>
</dbReference>
<dbReference type="NCBIfam" id="TIGR04183">
    <property type="entry name" value="Por_Secre_tail"/>
    <property type="match status" value="1"/>
</dbReference>
<evidence type="ECO:0000259" key="1">
    <source>
        <dbReference type="PROSITE" id="PS51820"/>
    </source>
</evidence>
<feature type="non-terminal residue" evidence="2">
    <location>
        <position position="1"/>
    </location>
</feature>
<dbReference type="InterPro" id="IPR025965">
    <property type="entry name" value="FlgD/Vpr_Ig-like"/>
</dbReference>
<reference evidence="2" key="1">
    <citation type="submission" date="2018-05" db="EMBL/GenBank/DDBJ databases">
        <authorList>
            <person name="Lanie J.A."/>
            <person name="Ng W.-L."/>
            <person name="Kazmierczak K.M."/>
            <person name="Andrzejewski T.M."/>
            <person name="Davidsen T.M."/>
            <person name="Wayne K.J."/>
            <person name="Tettelin H."/>
            <person name="Glass J.I."/>
            <person name="Rusch D."/>
            <person name="Podicherti R."/>
            <person name="Tsui H.-C.T."/>
            <person name="Winkler M.E."/>
        </authorList>
    </citation>
    <scope>NUCLEOTIDE SEQUENCE</scope>
</reference>
<dbReference type="EMBL" id="UINC01030079">
    <property type="protein sequence ID" value="SVB13886.1"/>
    <property type="molecule type" value="Genomic_DNA"/>
</dbReference>
<dbReference type="PROSITE" id="PS51820">
    <property type="entry name" value="PA14"/>
    <property type="match status" value="1"/>
</dbReference>
<dbReference type="InterPro" id="IPR013320">
    <property type="entry name" value="ConA-like_dom_sf"/>
</dbReference>
<evidence type="ECO:0000313" key="2">
    <source>
        <dbReference type="EMBL" id="SVB13886.1"/>
    </source>
</evidence>
<dbReference type="Gene3D" id="2.60.40.4070">
    <property type="match status" value="1"/>
</dbReference>
<sequence length="677" mass="75216">VREDFEINFDWGDGSPDPVVQNNGFQVRWTGTIYAEETGTYYFRSYTDDGLRLFIDEQPVIDEWWDFPATNHYGQIDLDPGLHDLEMEYYENGGGAVAQLYWIPPNGVETLVEPSDQVALNSAEFQFDGFQDFDVDFTGITLEGTQLGDLDWAVEFNNTDSMLYVALAGADGINIADLNTLFWLEFHVHDDAMPGDIPIDFAGGILNTESPMWDVEPGGIWVMDPNNPPGVFNLLTPPDGFTLSITQDNINASTAFTWGESVDPDGDDIEYVGLNWPIILLPDGSEFSPGYGVSYTESLNSLDVSHQDVVDALSSLQATTANVWWQVLATDGEWFPCLDFYGDGHAEVENNDNLNFGTGDFAVSLWFKHYGYWDSLQVVQQLLAKHDGGSDSYELQLLKTDDDMVFLTAIVGEDFLFPDVSFREGHLYHLVLSRTNGLVTMFMDGENVGEMESAGNTTSNGNLVLGYDTHSYGENLSGSMTDVTVYSSGLADESVSIIYEDGPHSEINIPEETNLVAHWPMDVEYSDPSTPEAPMQDIIGGNNGTLTNAWWAAVASGYETYADNGAWIFSVDITNALSIDDISMPMEYALHQNYPNPFNPITTIRYDLPEAGYVNVVIYDMMGHQIKQLISGTEDAGRKSVVWDSTNDYGKPVSAGVYMYRIQTGEYIQTKKMVLLK</sequence>
<dbReference type="Gene3D" id="3.90.182.10">
    <property type="entry name" value="Toxin - Anthrax Protective Antigen,domain 1"/>
    <property type="match status" value="1"/>
</dbReference>
<organism evidence="2">
    <name type="scientific">marine metagenome</name>
    <dbReference type="NCBI Taxonomy" id="408172"/>
    <lineage>
        <taxon>unclassified sequences</taxon>
        <taxon>metagenomes</taxon>
        <taxon>ecological metagenomes</taxon>
    </lineage>
</organism>
<feature type="domain" description="PA14" evidence="1">
    <location>
        <begin position="1"/>
        <end position="116"/>
    </location>
</feature>
<dbReference type="InterPro" id="IPR037524">
    <property type="entry name" value="PA14/GLEYA"/>
</dbReference>
<dbReference type="SMART" id="SM00758">
    <property type="entry name" value="PA14"/>
    <property type="match status" value="1"/>
</dbReference>
<dbReference type="SUPFAM" id="SSF56988">
    <property type="entry name" value="Anthrax protective antigen"/>
    <property type="match status" value="1"/>
</dbReference>
<name>A0A382BJ58_9ZZZZ</name>
<dbReference type="AlphaFoldDB" id="A0A382BJ58"/>
<dbReference type="Pfam" id="PF13385">
    <property type="entry name" value="Laminin_G_3"/>
    <property type="match status" value="1"/>
</dbReference>
<gene>
    <name evidence="2" type="ORF">METZ01_LOCUS166740</name>
</gene>